<dbReference type="Proteomes" id="UP000188613">
    <property type="component" value="Unassembled WGS sequence"/>
</dbReference>
<evidence type="ECO:0000313" key="3">
    <source>
        <dbReference type="Proteomes" id="UP000188613"/>
    </source>
</evidence>
<dbReference type="AlphaFoldDB" id="A0A1V2A4N1"/>
<comment type="caution">
    <text evidence="2">The sequence shown here is derived from an EMBL/GenBank/DDBJ whole genome shotgun (WGS) entry which is preliminary data.</text>
</comment>
<dbReference type="EMBL" id="MSFI01000026">
    <property type="protein sequence ID" value="OMP65953.1"/>
    <property type="molecule type" value="Genomic_DNA"/>
</dbReference>
<reference evidence="2 3" key="1">
    <citation type="submission" date="2016-12" db="EMBL/GenBank/DDBJ databases">
        <title>Domibacillus sp. SAB 38T whole genome sequencing.</title>
        <authorList>
            <person name="Verma A."/>
            <person name="Ojha A.K."/>
            <person name="Krishnamurthi S."/>
        </authorList>
    </citation>
    <scope>NUCLEOTIDE SEQUENCE [LARGE SCALE GENOMIC DNA]</scope>
    <source>
        <strain evidence="2 3">SAB 38</strain>
    </source>
</reference>
<keyword evidence="3" id="KW-1185">Reference proteome</keyword>
<protein>
    <recommendedName>
        <fullName evidence="1">DUF4178 domain-containing protein</fullName>
    </recommendedName>
</protein>
<dbReference type="OrthoDB" id="3775810at2"/>
<feature type="domain" description="DUF4178" evidence="1">
    <location>
        <begin position="27"/>
        <end position="159"/>
    </location>
</feature>
<name>A0A1V2A4N1_9BACI</name>
<sequence>MSFFKRLFKGTDEKIPETKDRTLQNLRVGDFVTYDLADYEVAGKIHYNDGGYTWDAYQLSGNGKTLWLSVELDDELGVGIYEKIRIPGLEPGAKKVTHDGRTYYLDEEGRAYVKSEGRSENVHGKNVDYYDYADDLEEHFLSVEVWGGDVEVSYGYEIEEYEVTILAGS</sequence>
<gene>
    <name evidence="2" type="ORF">BTO28_14240</name>
</gene>
<evidence type="ECO:0000259" key="1">
    <source>
        <dbReference type="Pfam" id="PF13785"/>
    </source>
</evidence>
<dbReference type="Pfam" id="PF13785">
    <property type="entry name" value="DUF4178"/>
    <property type="match status" value="1"/>
</dbReference>
<evidence type="ECO:0000313" key="2">
    <source>
        <dbReference type="EMBL" id="OMP65953.1"/>
    </source>
</evidence>
<dbReference type="STRING" id="1714355.BTO28_14240"/>
<accession>A0A1V2A4N1</accession>
<organism evidence="2 3">
    <name type="scientific">Domibacillus epiphyticus</name>
    <dbReference type="NCBI Taxonomy" id="1714355"/>
    <lineage>
        <taxon>Bacteria</taxon>
        <taxon>Bacillati</taxon>
        <taxon>Bacillota</taxon>
        <taxon>Bacilli</taxon>
        <taxon>Bacillales</taxon>
        <taxon>Bacillaceae</taxon>
        <taxon>Domibacillus</taxon>
    </lineage>
</organism>
<proteinExistence type="predicted"/>
<dbReference type="InterPro" id="IPR025235">
    <property type="entry name" value="DUF4178"/>
</dbReference>
<dbReference type="RefSeq" id="WP_076767432.1">
    <property type="nucleotide sequence ID" value="NZ_MSFI01000026.1"/>
</dbReference>